<keyword evidence="2" id="KW-0732">Signal</keyword>
<dbReference type="OrthoDB" id="7735550at2759"/>
<keyword evidence="5" id="KW-1185">Reference proteome</keyword>
<dbReference type="Pfam" id="PF00147">
    <property type="entry name" value="Fibrinogen_C"/>
    <property type="match status" value="1"/>
</dbReference>
<dbReference type="InterPro" id="IPR014716">
    <property type="entry name" value="Fibrinogen_a/b/g_C_1"/>
</dbReference>
<dbReference type="PROSITE" id="PS51406">
    <property type="entry name" value="FIBRINOGEN_C_2"/>
    <property type="match status" value="1"/>
</dbReference>
<gene>
    <name evidence="4" type="ORF">MATL_G00246340</name>
</gene>
<dbReference type="CDD" id="cd00087">
    <property type="entry name" value="FReD"/>
    <property type="match status" value="1"/>
</dbReference>
<evidence type="ECO:0000313" key="5">
    <source>
        <dbReference type="Proteomes" id="UP001046870"/>
    </source>
</evidence>
<dbReference type="SUPFAM" id="SSF56496">
    <property type="entry name" value="Fibrinogen C-terminal domain-like"/>
    <property type="match status" value="1"/>
</dbReference>
<dbReference type="InterPro" id="IPR036056">
    <property type="entry name" value="Fibrinogen-like_C"/>
</dbReference>
<dbReference type="Gene3D" id="3.90.215.10">
    <property type="entry name" value="Gamma Fibrinogen, chain A, domain 1"/>
    <property type="match status" value="1"/>
</dbReference>
<accession>A0A9D3PD78</accession>
<organism evidence="4 5">
    <name type="scientific">Megalops atlanticus</name>
    <name type="common">Tarpon</name>
    <name type="synonym">Clupea gigantea</name>
    <dbReference type="NCBI Taxonomy" id="7932"/>
    <lineage>
        <taxon>Eukaryota</taxon>
        <taxon>Metazoa</taxon>
        <taxon>Chordata</taxon>
        <taxon>Craniata</taxon>
        <taxon>Vertebrata</taxon>
        <taxon>Euteleostomi</taxon>
        <taxon>Actinopterygii</taxon>
        <taxon>Neopterygii</taxon>
        <taxon>Teleostei</taxon>
        <taxon>Elopiformes</taxon>
        <taxon>Megalopidae</taxon>
        <taxon>Megalops</taxon>
    </lineage>
</organism>
<evidence type="ECO:0000256" key="2">
    <source>
        <dbReference type="SAM" id="SignalP"/>
    </source>
</evidence>
<dbReference type="SMART" id="SM00186">
    <property type="entry name" value="FBG"/>
    <property type="match status" value="1"/>
</dbReference>
<reference evidence="4" key="1">
    <citation type="submission" date="2021-01" db="EMBL/GenBank/DDBJ databases">
        <authorList>
            <person name="Zahm M."/>
            <person name="Roques C."/>
            <person name="Cabau C."/>
            <person name="Klopp C."/>
            <person name="Donnadieu C."/>
            <person name="Jouanno E."/>
            <person name="Lampietro C."/>
            <person name="Louis A."/>
            <person name="Herpin A."/>
            <person name="Echchiki A."/>
            <person name="Berthelot C."/>
            <person name="Parey E."/>
            <person name="Roest-Crollius H."/>
            <person name="Braasch I."/>
            <person name="Postlethwait J."/>
            <person name="Bobe J."/>
            <person name="Montfort J."/>
            <person name="Bouchez O."/>
            <person name="Begum T."/>
            <person name="Mejri S."/>
            <person name="Adams A."/>
            <person name="Chen W.-J."/>
            <person name="Guiguen Y."/>
        </authorList>
    </citation>
    <scope>NUCLEOTIDE SEQUENCE</scope>
    <source>
        <strain evidence="4">YG-15Mar2019-1</strain>
        <tissue evidence="4">Brain</tissue>
    </source>
</reference>
<dbReference type="Proteomes" id="UP001046870">
    <property type="component" value="Chromosome 23"/>
</dbReference>
<dbReference type="InterPro" id="IPR050373">
    <property type="entry name" value="Fibrinogen_C-term_domain"/>
</dbReference>
<proteinExistence type="predicted"/>
<feature type="signal peptide" evidence="2">
    <location>
        <begin position="1"/>
        <end position="15"/>
    </location>
</feature>
<dbReference type="GO" id="GO:0005615">
    <property type="term" value="C:extracellular space"/>
    <property type="evidence" value="ECO:0007669"/>
    <property type="project" value="TreeGrafter"/>
</dbReference>
<feature type="chain" id="PRO_5038844681" description="Fibrinogen C-terminal domain-containing protein" evidence="2">
    <location>
        <begin position="16"/>
        <end position="244"/>
    </location>
</feature>
<name>A0A9D3PD78_MEGAT</name>
<evidence type="ECO:0000313" key="4">
    <source>
        <dbReference type="EMBL" id="KAG7455938.1"/>
    </source>
</evidence>
<evidence type="ECO:0000259" key="3">
    <source>
        <dbReference type="PROSITE" id="PS51406"/>
    </source>
</evidence>
<keyword evidence="1" id="KW-1015">Disulfide bond</keyword>
<sequence>MKVLILLAVLIPVGAYPLFQPLDCADIYNQGSKASGVYQIYPGGATYPFYVYCDMDTEGGKWTVLQRRMDGTVNFFRRWEQYKRGFGQASGEYWLGLETIHLMMLKKNYELRVDVEDFEGAAVFAKYSSFSISPMAINAELDGYTLHVSGFTDGGAGDSLSYSNGAKFSTFDRDQDTNDSVNCAVNQGGGFWHYSCTNANPNGIYAWGRYDSNGVFWWQWKSATYSLKAISMKMRPVSLVYSEE</sequence>
<protein>
    <recommendedName>
        <fullName evidence="3">Fibrinogen C-terminal domain-containing protein</fullName>
    </recommendedName>
</protein>
<dbReference type="GO" id="GO:0048251">
    <property type="term" value="P:elastic fiber assembly"/>
    <property type="evidence" value="ECO:0007669"/>
    <property type="project" value="TreeGrafter"/>
</dbReference>
<dbReference type="NCBIfam" id="NF040941">
    <property type="entry name" value="GGGWT_bact"/>
    <property type="match status" value="1"/>
</dbReference>
<comment type="caution">
    <text evidence="4">The sequence shown here is derived from an EMBL/GenBank/DDBJ whole genome shotgun (WGS) entry which is preliminary data.</text>
</comment>
<dbReference type="InterPro" id="IPR002181">
    <property type="entry name" value="Fibrinogen_a/b/g_C_dom"/>
</dbReference>
<dbReference type="AlphaFoldDB" id="A0A9D3PD78"/>
<dbReference type="PANTHER" id="PTHR19143">
    <property type="entry name" value="FIBRINOGEN/TENASCIN/ANGIOPOEITIN"/>
    <property type="match status" value="1"/>
</dbReference>
<dbReference type="EMBL" id="JAFDVH010000023">
    <property type="protein sequence ID" value="KAG7455938.1"/>
    <property type="molecule type" value="Genomic_DNA"/>
</dbReference>
<dbReference type="PANTHER" id="PTHR19143:SF225">
    <property type="entry name" value="MICROFIBRIL-ASSOCIATED GLYCOPROTEIN 4"/>
    <property type="match status" value="1"/>
</dbReference>
<feature type="domain" description="Fibrinogen C-terminal" evidence="3">
    <location>
        <begin position="15"/>
        <end position="238"/>
    </location>
</feature>
<evidence type="ECO:0000256" key="1">
    <source>
        <dbReference type="ARBA" id="ARBA00023157"/>
    </source>
</evidence>
<dbReference type="FunFam" id="3.90.215.10:FF:000001">
    <property type="entry name" value="Tenascin isoform 1"/>
    <property type="match status" value="1"/>
</dbReference>